<sequence length="81" mass="8812">AASGSGDITCQHIVSCSPDINEFMGDEPGTEEACENMQSSISCMREALIDCREGQYLPQGTINYMEAEMDAYGGMFARRCS</sequence>
<evidence type="ECO:0000313" key="1">
    <source>
        <dbReference type="EMBL" id="KAK7481041.1"/>
    </source>
</evidence>
<dbReference type="EMBL" id="JACVVK020000268">
    <property type="protein sequence ID" value="KAK7481041.1"/>
    <property type="molecule type" value="Genomic_DNA"/>
</dbReference>
<gene>
    <name evidence="1" type="ORF">BaRGS_00027677</name>
</gene>
<dbReference type="AlphaFoldDB" id="A0ABD0K143"/>
<evidence type="ECO:0000313" key="2">
    <source>
        <dbReference type="Proteomes" id="UP001519460"/>
    </source>
</evidence>
<reference evidence="1 2" key="1">
    <citation type="journal article" date="2023" name="Sci. Data">
        <title>Genome assembly of the Korean intertidal mud-creeper Batillaria attramentaria.</title>
        <authorList>
            <person name="Patra A.K."/>
            <person name="Ho P.T."/>
            <person name="Jun S."/>
            <person name="Lee S.J."/>
            <person name="Kim Y."/>
            <person name="Won Y.J."/>
        </authorList>
    </citation>
    <scope>NUCLEOTIDE SEQUENCE [LARGE SCALE GENOMIC DNA]</scope>
    <source>
        <strain evidence="1">Wonlab-2016</strain>
    </source>
</reference>
<name>A0ABD0K143_9CAEN</name>
<organism evidence="1 2">
    <name type="scientific">Batillaria attramentaria</name>
    <dbReference type="NCBI Taxonomy" id="370345"/>
    <lineage>
        <taxon>Eukaryota</taxon>
        <taxon>Metazoa</taxon>
        <taxon>Spiralia</taxon>
        <taxon>Lophotrochozoa</taxon>
        <taxon>Mollusca</taxon>
        <taxon>Gastropoda</taxon>
        <taxon>Caenogastropoda</taxon>
        <taxon>Sorbeoconcha</taxon>
        <taxon>Cerithioidea</taxon>
        <taxon>Batillariidae</taxon>
        <taxon>Batillaria</taxon>
    </lineage>
</organism>
<protein>
    <submittedName>
        <fullName evidence="1">Uncharacterized protein</fullName>
    </submittedName>
</protein>
<proteinExistence type="predicted"/>
<comment type="caution">
    <text evidence="1">The sequence shown here is derived from an EMBL/GenBank/DDBJ whole genome shotgun (WGS) entry which is preliminary data.</text>
</comment>
<accession>A0ABD0K143</accession>
<dbReference type="Proteomes" id="UP001519460">
    <property type="component" value="Unassembled WGS sequence"/>
</dbReference>
<keyword evidence="2" id="KW-1185">Reference proteome</keyword>
<feature type="non-terminal residue" evidence="1">
    <location>
        <position position="81"/>
    </location>
</feature>
<feature type="non-terminal residue" evidence="1">
    <location>
        <position position="1"/>
    </location>
</feature>